<dbReference type="PROSITE" id="PS50977">
    <property type="entry name" value="HTH_TETR_2"/>
    <property type="match status" value="1"/>
</dbReference>
<dbReference type="PANTHER" id="PTHR30055">
    <property type="entry name" value="HTH-TYPE TRANSCRIPTIONAL REGULATOR RUTR"/>
    <property type="match status" value="1"/>
</dbReference>
<feature type="DNA-binding region" description="H-T-H motif" evidence="5">
    <location>
        <begin position="35"/>
        <end position="54"/>
    </location>
</feature>
<dbReference type="EMBL" id="BAAAIH010000016">
    <property type="protein sequence ID" value="GAA1271955.1"/>
    <property type="molecule type" value="Genomic_DNA"/>
</dbReference>
<dbReference type="Pfam" id="PF00440">
    <property type="entry name" value="TetR_N"/>
    <property type="match status" value="1"/>
</dbReference>
<dbReference type="PRINTS" id="PR00400">
    <property type="entry name" value="TETREPRESSOR"/>
</dbReference>
<keyword evidence="8" id="KW-1185">Reference proteome</keyword>
<keyword evidence="3 5" id="KW-0238">DNA-binding</keyword>
<evidence type="ECO:0000259" key="6">
    <source>
        <dbReference type="PROSITE" id="PS50977"/>
    </source>
</evidence>
<reference evidence="7 8" key="1">
    <citation type="journal article" date="2019" name="Int. J. Syst. Evol. Microbiol.">
        <title>The Global Catalogue of Microorganisms (GCM) 10K type strain sequencing project: providing services to taxonomists for standard genome sequencing and annotation.</title>
        <authorList>
            <consortium name="The Broad Institute Genomics Platform"/>
            <consortium name="The Broad Institute Genome Sequencing Center for Infectious Disease"/>
            <person name="Wu L."/>
            <person name="Ma J."/>
        </authorList>
    </citation>
    <scope>NUCLEOTIDE SEQUENCE [LARGE SCALE GENOMIC DNA]</scope>
    <source>
        <strain evidence="7 8">JCM 11448</strain>
    </source>
</reference>
<comment type="caution">
    <text evidence="7">The sequence shown here is derived from an EMBL/GenBank/DDBJ whole genome shotgun (WGS) entry which is preliminary data.</text>
</comment>
<evidence type="ECO:0000313" key="8">
    <source>
        <dbReference type="Proteomes" id="UP001500282"/>
    </source>
</evidence>
<dbReference type="InterPro" id="IPR009057">
    <property type="entry name" value="Homeodomain-like_sf"/>
</dbReference>
<evidence type="ECO:0000313" key="7">
    <source>
        <dbReference type="EMBL" id="GAA1271955.1"/>
    </source>
</evidence>
<dbReference type="Proteomes" id="UP001500282">
    <property type="component" value="Unassembled WGS sequence"/>
</dbReference>
<dbReference type="Pfam" id="PF02909">
    <property type="entry name" value="TetR_C_1"/>
    <property type="match status" value="1"/>
</dbReference>
<gene>
    <name evidence="7" type="ORF">GCM10009579_33280</name>
</gene>
<keyword evidence="1" id="KW-0678">Repressor</keyword>
<dbReference type="InterPro" id="IPR003012">
    <property type="entry name" value="Tet_transcr_reg_TetR"/>
</dbReference>
<evidence type="ECO:0000256" key="4">
    <source>
        <dbReference type="ARBA" id="ARBA00023163"/>
    </source>
</evidence>
<dbReference type="PANTHER" id="PTHR30055:SF151">
    <property type="entry name" value="TRANSCRIPTIONAL REGULATORY PROTEIN"/>
    <property type="match status" value="1"/>
</dbReference>
<evidence type="ECO:0000256" key="3">
    <source>
        <dbReference type="ARBA" id="ARBA00023125"/>
    </source>
</evidence>
<dbReference type="PROSITE" id="PS01081">
    <property type="entry name" value="HTH_TETR_1"/>
    <property type="match status" value="1"/>
</dbReference>
<dbReference type="InterPro" id="IPR023772">
    <property type="entry name" value="DNA-bd_HTH_TetR-type_CS"/>
</dbReference>
<dbReference type="InterPro" id="IPR050109">
    <property type="entry name" value="HTH-type_TetR-like_transc_reg"/>
</dbReference>
<dbReference type="SUPFAM" id="SSF48498">
    <property type="entry name" value="Tetracyclin repressor-like, C-terminal domain"/>
    <property type="match status" value="1"/>
</dbReference>
<dbReference type="InterPro" id="IPR001647">
    <property type="entry name" value="HTH_TetR"/>
</dbReference>
<organism evidence="7 8">
    <name type="scientific">Streptomyces javensis</name>
    <dbReference type="NCBI Taxonomy" id="114698"/>
    <lineage>
        <taxon>Bacteria</taxon>
        <taxon>Bacillati</taxon>
        <taxon>Actinomycetota</taxon>
        <taxon>Actinomycetes</taxon>
        <taxon>Kitasatosporales</taxon>
        <taxon>Streptomycetaceae</taxon>
        <taxon>Streptomyces</taxon>
        <taxon>Streptomyces violaceusniger group</taxon>
    </lineage>
</organism>
<evidence type="ECO:0000256" key="5">
    <source>
        <dbReference type="PROSITE-ProRule" id="PRU00335"/>
    </source>
</evidence>
<keyword evidence="2" id="KW-0805">Transcription regulation</keyword>
<dbReference type="InterPro" id="IPR036271">
    <property type="entry name" value="Tet_transcr_reg_TetR-rel_C_sf"/>
</dbReference>
<accession>A0ABN1WYP0</accession>
<name>A0ABN1WYP0_9ACTN</name>
<protein>
    <submittedName>
        <fullName evidence="7">TetR/AcrR family transcriptional regulator</fullName>
    </submittedName>
</protein>
<dbReference type="Gene3D" id="1.10.357.10">
    <property type="entry name" value="Tetracycline Repressor, domain 2"/>
    <property type="match status" value="1"/>
</dbReference>
<dbReference type="PRINTS" id="PR00455">
    <property type="entry name" value="HTHTETR"/>
</dbReference>
<keyword evidence="4" id="KW-0804">Transcription</keyword>
<sequence>MSGENERMATTRLDQTLVVDTALRLLNDVGLEGLTLRRIAKELNVQAPALYWHFKNKQALLDAMSTAMYRRMFEAYGDLGDGTWQQRLVRVHRALRQALLGYRDGAKVFSGSRFTGTDHAGPQEDHLRAFVTAGFTPSAAARASFIAYSFTLGFVIEEQSVEPRPGERTPGYDVEEREERMAAEGYPLAAAVSSDLFQDYGARFEEGLRAIVAGIEATLAPAAPVASTTPPSRP</sequence>
<evidence type="ECO:0000256" key="1">
    <source>
        <dbReference type="ARBA" id="ARBA00022491"/>
    </source>
</evidence>
<dbReference type="Gene3D" id="1.10.10.60">
    <property type="entry name" value="Homeodomain-like"/>
    <property type="match status" value="1"/>
</dbReference>
<dbReference type="InterPro" id="IPR004111">
    <property type="entry name" value="Repressor_TetR_C"/>
</dbReference>
<proteinExistence type="predicted"/>
<evidence type="ECO:0000256" key="2">
    <source>
        <dbReference type="ARBA" id="ARBA00023015"/>
    </source>
</evidence>
<feature type="domain" description="HTH tetR-type" evidence="6">
    <location>
        <begin position="12"/>
        <end position="72"/>
    </location>
</feature>
<dbReference type="SUPFAM" id="SSF46689">
    <property type="entry name" value="Homeodomain-like"/>
    <property type="match status" value="1"/>
</dbReference>